<gene>
    <name evidence="3" type="ORF">DFR58_12156</name>
</gene>
<sequence>MNIWETILKSAEKYPDKIMVMAAGEAFRYSEMLEYSKQLALELSKTGIKRGSRVIVYLNDSPDYIAALYAVNMAGMVFVPLSPQVKDAKLCDILRHSGAEAVITSSELAEVVAAISPEEVPDVKHITVLGSEGDLPGWNWPCCRAAGFVYKKGRPVILEEADWQEDEMTAIFYLWDKNGMPKGIMLSSKNIMTNMDAIIEYLKMTYRDNLLVLKSMSLVGTVTGEILASAAVGATIAILGGITHAGIILKAIQDYKITGFFAMPLMLHQIMEYKRREKYSTDSLRYIQTGAAKLLKSDVEQLMEMYKGVALYYIYGLSEASPRVLHLKPDEMLIKAGSVGRPVKNCSVELLDADKKPCVPGSIGELYVQGPNVMLGYYKNAGLSEEAITPYGLKTGDLAYMDDEGYFYLAGRADNMINQGGFHVYPAEIEKAIRMLDRVSEVNVEGVPDELLGQKIKASVTPKPGETLTPGEIYDFCYATMESSKIPKIIEVL</sequence>
<dbReference type="InterPro" id="IPR025110">
    <property type="entry name" value="AMP-bd_C"/>
</dbReference>
<keyword evidence="4" id="KW-1185">Reference proteome</keyword>
<proteinExistence type="predicted"/>
<dbReference type="Pfam" id="PF13193">
    <property type="entry name" value="AMP-binding_C"/>
    <property type="match status" value="1"/>
</dbReference>
<dbReference type="EMBL" id="QPJT01000021">
    <property type="protein sequence ID" value="RCX12552.1"/>
    <property type="molecule type" value="Genomic_DNA"/>
</dbReference>
<name>A0A369AT54_9FIRM</name>
<evidence type="ECO:0000259" key="1">
    <source>
        <dbReference type="Pfam" id="PF00501"/>
    </source>
</evidence>
<dbReference type="PANTHER" id="PTHR43767:SF1">
    <property type="entry name" value="NONRIBOSOMAL PEPTIDE SYNTHASE PES1 (EUROFUNG)-RELATED"/>
    <property type="match status" value="1"/>
</dbReference>
<dbReference type="GO" id="GO:0016878">
    <property type="term" value="F:acid-thiol ligase activity"/>
    <property type="evidence" value="ECO:0007669"/>
    <property type="project" value="UniProtKB-ARBA"/>
</dbReference>
<feature type="domain" description="AMP-dependent synthetase/ligase" evidence="1">
    <location>
        <begin position="9"/>
        <end position="378"/>
    </location>
</feature>
<dbReference type="PANTHER" id="PTHR43767">
    <property type="entry name" value="LONG-CHAIN-FATTY-ACID--COA LIGASE"/>
    <property type="match status" value="1"/>
</dbReference>
<dbReference type="Pfam" id="PF00501">
    <property type="entry name" value="AMP-binding"/>
    <property type="match status" value="1"/>
</dbReference>
<accession>A0A369AT54</accession>
<dbReference type="RefSeq" id="WP_114298915.1">
    <property type="nucleotide sequence ID" value="NZ_QPJT01000021.1"/>
</dbReference>
<dbReference type="Gene3D" id="3.40.50.12780">
    <property type="entry name" value="N-terminal domain of ligase-like"/>
    <property type="match status" value="1"/>
</dbReference>
<evidence type="ECO:0000313" key="3">
    <source>
        <dbReference type="EMBL" id="RCX12552.1"/>
    </source>
</evidence>
<evidence type="ECO:0000259" key="2">
    <source>
        <dbReference type="Pfam" id="PF13193"/>
    </source>
</evidence>
<dbReference type="InterPro" id="IPR045851">
    <property type="entry name" value="AMP-bd_C_sf"/>
</dbReference>
<dbReference type="OrthoDB" id="9778383at2"/>
<evidence type="ECO:0000313" key="4">
    <source>
        <dbReference type="Proteomes" id="UP000253034"/>
    </source>
</evidence>
<dbReference type="InterPro" id="IPR000873">
    <property type="entry name" value="AMP-dep_synth/lig_dom"/>
</dbReference>
<feature type="domain" description="AMP-binding enzyme C-terminal" evidence="2">
    <location>
        <begin position="428"/>
        <end position="492"/>
    </location>
</feature>
<comment type="caution">
    <text evidence="3">The sequence shown here is derived from an EMBL/GenBank/DDBJ whole genome shotgun (WGS) entry which is preliminary data.</text>
</comment>
<dbReference type="Proteomes" id="UP000253034">
    <property type="component" value="Unassembled WGS sequence"/>
</dbReference>
<reference evidence="3 4" key="1">
    <citation type="submission" date="2018-07" db="EMBL/GenBank/DDBJ databases">
        <title>Genomic Encyclopedia of Type Strains, Phase IV (KMG-IV): sequencing the most valuable type-strain genomes for metagenomic binning, comparative biology and taxonomic classification.</title>
        <authorList>
            <person name="Goeker M."/>
        </authorList>
    </citation>
    <scope>NUCLEOTIDE SEQUENCE [LARGE SCALE GENOMIC DNA]</scope>
    <source>
        <strain evidence="3 4">DSM 27016</strain>
    </source>
</reference>
<dbReference type="InterPro" id="IPR042099">
    <property type="entry name" value="ANL_N_sf"/>
</dbReference>
<dbReference type="Gene3D" id="3.30.300.30">
    <property type="match status" value="1"/>
</dbReference>
<protein>
    <submittedName>
        <fullName evidence="3">Fatty-acyl-CoA synthase/long-chain acyl-CoA synthetase</fullName>
    </submittedName>
</protein>
<organism evidence="3 4">
    <name type="scientific">Anaerobacterium chartisolvens</name>
    <dbReference type="NCBI Taxonomy" id="1297424"/>
    <lineage>
        <taxon>Bacteria</taxon>
        <taxon>Bacillati</taxon>
        <taxon>Bacillota</taxon>
        <taxon>Clostridia</taxon>
        <taxon>Eubacteriales</taxon>
        <taxon>Oscillospiraceae</taxon>
        <taxon>Anaerobacterium</taxon>
    </lineage>
</organism>
<dbReference type="InterPro" id="IPR050237">
    <property type="entry name" value="ATP-dep_AMP-bd_enzyme"/>
</dbReference>
<dbReference type="AlphaFoldDB" id="A0A369AT54"/>
<dbReference type="SUPFAM" id="SSF56801">
    <property type="entry name" value="Acetyl-CoA synthetase-like"/>
    <property type="match status" value="1"/>
</dbReference>